<evidence type="ECO:0000256" key="12">
    <source>
        <dbReference type="ARBA" id="ARBA00041185"/>
    </source>
</evidence>
<evidence type="ECO:0000256" key="13">
    <source>
        <dbReference type="ARBA" id="ARBA00041418"/>
    </source>
</evidence>
<evidence type="ECO:0000313" key="18">
    <source>
        <dbReference type="EMBL" id="KKI63815.1"/>
    </source>
</evidence>
<feature type="transmembrane region" description="Helical" evidence="17">
    <location>
        <begin position="295"/>
        <end position="316"/>
    </location>
</feature>
<keyword evidence="5" id="KW-0133">Cell shape</keyword>
<evidence type="ECO:0000256" key="5">
    <source>
        <dbReference type="ARBA" id="ARBA00022960"/>
    </source>
</evidence>
<evidence type="ECO:0000256" key="8">
    <source>
        <dbReference type="ARBA" id="ARBA00023136"/>
    </source>
</evidence>
<dbReference type="PANTHER" id="PTHR30474">
    <property type="entry name" value="CELL CYCLE PROTEIN"/>
    <property type="match status" value="1"/>
</dbReference>
<feature type="transmembrane region" description="Helical" evidence="17">
    <location>
        <begin position="328"/>
        <end position="352"/>
    </location>
</feature>
<reference evidence="18 19" key="1">
    <citation type="submission" date="2015-03" db="EMBL/GenBank/DDBJ databases">
        <title>Genome Assembly of Staphylococcus cohnii subsp. cohnii strain G22B2.</title>
        <authorList>
            <person name="Nair G."/>
            <person name="Kaur G."/>
            <person name="Khatri I."/>
            <person name="Singh N.K."/>
            <person name="Sathyabama S."/>
            <person name="Maurya S.K."/>
            <person name="Subramanian S."/>
            <person name="Agrewala J.N."/>
            <person name="Mayilraj S."/>
        </authorList>
    </citation>
    <scope>NUCLEOTIDE SEQUENCE [LARGE SCALE GENOMIC DNA]</scope>
    <source>
        <strain evidence="18 19">G22B2</strain>
    </source>
</reference>
<evidence type="ECO:0000256" key="10">
    <source>
        <dbReference type="ARBA" id="ARBA00033270"/>
    </source>
</evidence>
<dbReference type="PATRIC" id="fig|74704.6.peg.313"/>
<dbReference type="PANTHER" id="PTHR30474:SF2">
    <property type="entry name" value="PEPTIDOGLYCAN GLYCOSYLTRANSFERASE FTSW-RELATED"/>
    <property type="match status" value="1"/>
</dbReference>
<dbReference type="EC" id="2.4.99.28" evidence="14"/>
<keyword evidence="4 17" id="KW-0812">Transmembrane</keyword>
<protein>
    <recommendedName>
        <fullName evidence="12">Probable peptidoglycan glycosyltransferase FtsW</fullName>
        <ecNumber evidence="14">2.4.99.28</ecNumber>
    </recommendedName>
    <alternativeName>
        <fullName evidence="13">Cell division protein FtsW</fullName>
    </alternativeName>
    <alternativeName>
        <fullName evidence="10">Cell wall polymerase</fullName>
    </alternativeName>
    <alternativeName>
        <fullName evidence="9">Peptidoglycan polymerase</fullName>
    </alternativeName>
</protein>
<proteinExistence type="inferred from homology"/>
<keyword evidence="18" id="KW-0132">Cell division</keyword>
<evidence type="ECO:0000256" key="1">
    <source>
        <dbReference type="ARBA" id="ARBA00004141"/>
    </source>
</evidence>
<dbReference type="GO" id="GO:0005886">
    <property type="term" value="C:plasma membrane"/>
    <property type="evidence" value="ECO:0007669"/>
    <property type="project" value="TreeGrafter"/>
</dbReference>
<dbReference type="GO" id="GO:0032153">
    <property type="term" value="C:cell division site"/>
    <property type="evidence" value="ECO:0007669"/>
    <property type="project" value="TreeGrafter"/>
</dbReference>
<evidence type="ECO:0000256" key="7">
    <source>
        <dbReference type="ARBA" id="ARBA00022989"/>
    </source>
</evidence>
<comment type="similarity">
    <text evidence="11">Belongs to the SEDS family. FtsW subfamily.</text>
</comment>
<gene>
    <name evidence="18" type="ORF">UF66_0304</name>
</gene>
<feature type="transmembrane region" description="Helical" evidence="17">
    <location>
        <begin position="364"/>
        <end position="383"/>
    </location>
</feature>
<comment type="caution">
    <text evidence="18">The sequence shown here is derived from an EMBL/GenBank/DDBJ whole genome shotgun (WGS) entry which is preliminary data.</text>
</comment>
<feature type="transmembrane region" description="Helical" evidence="17">
    <location>
        <begin position="20"/>
        <end position="43"/>
    </location>
</feature>
<evidence type="ECO:0000256" key="9">
    <source>
        <dbReference type="ARBA" id="ARBA00032370"/>
    </source>
</evidence>
<evidence type="ECO:0000256" key="2">
    <source>
        <dbReference type="ARBA" id="ARBA00022676"/>
    </source>
</evidence>
<dbReference type="GO" id="GO:0009252">
    <property type="term" value="P:peptidoglycan biosynthetic process"/>
    <property type="evidence" value="ECO:0007669"/>
    <property type="project" value="UniProtKB-KW"/>
</dbReference>
<evidence type="ECO:0000256" key="15">
    <source>
        <dbReference type="ARBA" id="ARBA00049902"/>
    </source>
</evidence>
<keyword evidence="2" id="KW-0328">Glycosyltransferase</keyword>
<feature type="transmembrane region" description="Helical" evidence="17">
    <location>
        <begin position="205"/>
        <end position="224"/>
    </location>
</feature>
<dbReference type="GO" id="GO:0008955">
    <property type="term" value="F:peptidoglycan glycosyltransferase activity"/>
    <property type="evidence" value="ECO:0007669"/>
    <property type="project" value="UniProtKB-EC"/>
</dbReference>
<feature type="transmembrane region" description="Helical" evidence="17">
    <location>
        <begin position="63"/>
        <end position="85"/>
    </location>
</feature>
<dbReference type="Pfam" id="PF01098">
    <property type="entry name" value="FTSW_RODA_SPOVE"/>
    <property type="match status" value="1"/>
</dbReference>
<dbReference type="Proteomes" id="UP000034455">
    <property type="component" value="Unassembled WGS sequence"/>
</dbReference>
<keyword evidence="3" id="KW-0808">Transferase</keyword>
<evidence type="ECO:0000256" key="4">
    <source>
        <dbReference type="ARBA" id="ARBA00022692"/>
    </source>
</evidence>
<evidence type="ECO:0000313" key="19">
    <source>
        <dbReference type="Proteomes" id="UP000034455"/>
    </source>
</evidence>
<accession>A0A0M2P0Q3</accession>
<name>A0A0M2P0Q3_STACC</name>
<dbReference type="GO" id="GO:0051301">
    <property type="term" value="P:cell division"/>
    <property type="evidence" value="ECO:0007669"/>
    <property type="project" value="UniProtKB-KW"/>
</dbReference>
<keyword evidence="7 17" id="KW-1133">Transmembrane helix</keyword>
<organism evidence="18 19">
    <name type="scientific">Staphylococcus cohnii subsp. cohnii</name>
    <dbReference type="NCBI Taxonomy" id="74704"/>
    <lineage>
        <taxon>Bacteria</taxon>
        <taxon>Bacillati</taxon>
        <taxon>Bacillota</taxon>
        <taxon>Bacilli</taxon>
        <taxon>Bacillales</taxon>
        <taxon>Staphylococcaceae</taxon>
        <taxon>Staphylococcus</taxon>
        <taxon>Staphylococcus cohnii species complex</taxon>
    </lineage>
</organism>
<evidence type="ECO:0000256" key="16">
    <source>
        <dbReference type="ARBA" id="ARBA00049966"/>
    </source>
</evidence>
<feature type="transmembrane region" description="Helical" evidence="17">
    <location>
        <begin position="92"/>
        <end position="109"/>
    </location>
</feature>
<dbReference type="InterPro" id="IPR001182">
    <property type="entry name" value="FtsW/RodA"/>
</dbReference>
<keyword evidence="6" id="KW-0573">Peptidoglycan synthesis</keyword>
<keyword evidence="8 17" id="KW-0472">Membrane</keyword>
<comment type="subcellular location">
    <subcellularLocation>
        <location evidence="1">Membrane</location>
        <topology evidence="1">Multi-pass membrane protein</topology>
    </subcellularLocation>
</comment>
<dbReference type="AlphaFoldDB" id="A0A0M2P0Q3"/>
<evidence type="ECO:0000256" key="11">
    <source>
        <dbReference type="ARBA" id="ARBA00038053"/>
    </source>
</evidence>
<evidence type="ECO:0000256" key="6">
    <source>
        <dbReference type="ARBA" id="ARBA00022984"/>
    </source>
</evidence>
<feature type="transmembrane region" description="Helical" evidence="17">
    <location>
        <begin position="156"/>
        <end position="175"/>
    </location>
</feature>
<evidence type="ECO:0000256" key="3">
    <source>
        <dbReference type="ARBA" id="ARBA00022679"/>
    </source>
</evidence>
<dbReference type="RefSeq" id="WP_019469822.1">
    <property type="nucleotide sequence ID" value="NZ_LAKJ01000012.1"/>
</dbReference>
<evidence type="ECO:0000256" key="17">
    <source>
        <dbReference type="SAM" id="Phobius"/>
    </source>
</evidence>
<sequence>MKKNMKVIQRRLKGLDYGMLFSFIILGVLGIIMIYSASMVSASKGALTGGVPIESNYFMKRQFLFLIAGVLAVIFIALCININFFKNTHVQKLMVFGTLCLLLITILIGKEINGSRNWINLGIFSLQSSEFLKLTSIFYLSYIINQCVSSYKDYQLKHMLAPLAILGIGLLLVLMQGDLGGTLLTVAIIGCILIYSDIKNKIKFQIMGITLVPLVIYGTYTLIFDSKNLYRLKRIKVMLDPFKYEDNDGYQLTSALTSIGNGGLTGKGLGNGLAKLGYLPEPHTDFIFTVISEELGLLGVLFTLAIYGYILIKGLIYANKTDNQFYKLICVGVVSYIFMQVFINLAGVSSIIPLTGVTLPLLSYGGSSMLSISIAFGALLAVARRINNDRKETLK</sequence>
<dbReference type="GO" id="GO:0008360">
    <property type="term" value="P:regulation of cell shape"/>
    <property type="evidence" value="ECO:0007669"/>
    <property type="project" value="UniProtKB-KW"/>
</dbReference>
<keyword evidence="18" id="KW-0131">Cell cycle</keyword>
<comment type="catalytic activity">
    <reaction evidence="15">
        <text>[GlcNAc-(1-&gt;4)-Mur2Ac(oyl-L-Ala-gamma-D-Glu-L-Lys-D-Ala-D-Ala)](n)-di-trans,octa-cis-undecaprenyl diphosphate + beta-D-GlcNAc-(1-&gt;4)-Mur2Ac(oyl-L-Ala-gamma-D-Glu-L-Lys-D-Ala-D-Ala)-di-trans,octa-cis-undecaprenyl diphosphate = [GlcNAc-(1-&gt;4)-Mur2Ac(oyl-L-Ala-gamma-D-Glu-L-Lys-D-Ala-D-Ala)](n+1)-di-trans,octa-cis-undecaprenyl diphosphate + di-trans,octa-cis-undecaprenyl diphosphate + H(+)</text>
        <dbReference type="Rhea" id="RHEA:23708"/>
        <dbReference type="Rhea" id="RHEA-COMP:9602"/>
        <dbReference type="Rhea" id="RHEA-COMP:9603"/>
        <dbReference type="ChEBI" id="CHEBI:15378"/>
        <dbReference type="ChEBI" id="CHEBI:58405"/>
        <dbReference type="ChEBI" id="CHEBI:60033"/>
        <dbReference type="ChEBI" id="CHEBI:78435"/>
        <dbReference type="EC" id="2.4.99.28"/>
    </reaction>
</comment>
<comment type="function">
    <text evidence="16">Peptidoglycan polymerase that is essential for cell division.</text>
</comment>
<evidence type="ECO:0000256" key="14">
    <source>
        <dbReference type="ARBA" id="ARBA00044770"/>
    </source>
</evidence>
<dbReference type="GO" id="GO:0015648">
    <property type="term" value="F:lipid-linked peptidoglycan transporter activity"/>
    <property type="evidence" value="ECO:0007669"/>
    <property type="project" value="TreeGrafter"/>
</dbReference>
<dbReference type="EMBL" id="LAKJ01000012">
    <property type="protein sequence ID" value="KKI63815.1"/>
    <property type="molecule type" value="Genomic_DNA"/>
</dbReference>